<keyword evidence="2" id="KW-1185">Reference proteome</keyword>
<name>A0A1U8Q2C7_NELNU</name>
<dbReference type="KEGG" id="nnu:109114273"/>
<evidence type="ECO:0000313" key="3">
    <source>
        <dbReference type="RefSeq" id="XP_019052171.1"/>
    </source>
</evidence>
<sequence>MGDDDCGLSSFHGVPIRSNHPQTGTMIRKPSPPLPPAAGKTSATGLKLHWRPTTEENSMTPEKPNPRYNRVPQGDSEDDSDWEALRDVEEDEGDLLSDAGTEILEI</sequence>
<protein>
    <submittedName>
        <fullName evidence="3">Uncharacterized protein LOC109114273</fullName>
    </submittedName>
</protein>
<proteinExistence type="predicted"/>
<reference evidence="3" key="1">
    <citation type="submission" date="2025-08" db="UniProtKB">
        <authorList>
            <consortium name="RefSeq"/>
        </authorList>
    </citation>
    <scope>IDENTIFICATION</scope>
</reference>
<dbReference type="GeneID" id="109114273"/>
<dbReference type="Proteomes" id="UP000189703">
    <property type="component" value="Unplaced"/>
</dbReference>
<gene>
    <name evidence="3" type="primary">LOC109114273</name>
</gene>
<dbReference type="InParanoid" id="A0A1U8Q2C7"/>
<organism evidence="2 3">
    <name type="scientific">Nelumbo nucifera</name>
    <name type="common">Sacred lotus</name>
    <dbReference type="NCBI Taxonomy" id="4432"/>
    <lineage>
        <taxon>Eukaryota</taxon>
        <taxon>Viridiplantae</taxon>
        <taxon>Streptophyta</taxon>
        <taxon>Embryophyta</taxon>
        <taxon>Tracheophyta</taxon>
        <taxon>Spermatophyta</taxon>
        <taxon>Magnoliopsida</taxon>
        <taxon>Proteales</taxon>
        <taxon>Nelumbonaceae</taxon>
        <taxon>Nelumbo</taxon>
    </lineage>
</organism>
<dbReference type="AlphaFoldDB" id="A0A1U8Q2C7"/>
<evidence type="ECO:0000313" key="2">
    <source>
        <dbReference type="Proteomes" id="UP000189703"/>
    </source>
</evidence>
<accession>A0A1U8Q2C7</accession>
<evidence type="ECO:0000256" key="1">
    <source>
        <dbReference type="SAM" id="MobiDB-lite"/>
    </source>
</evidence>
<feature type="region of interest" description="Disordered" evidence="1">
    <location>
        <begin position="1"/>
        <end position="106"/>
    </location>
</feature>
<feature type="compositionally biased region" description="Acidic residues" evidence="1">
    <location>
        <begin position="75"/>
        <end position="95"/>
    </location>
</feature>
<dbReference type="RefSeq" id="XP_019052171.1">
    <property type="nucleotide sequence ID" value="XM_019196626.1"/>
</dbReference>